<evidence type="ECO:0000313" key="8">
    <source>
        <dbReference type="EMBL" id="MBS4186610.1"/>
    </source>
</evidence>
<dbReference type="SUPFAM" id="SSF103473">
    <property type="entry name" value="MFS general substrate transporter"/>
    <property type="match status" value="1"/>
</dbReference>
<evidence type="ECO:0000256" key="2">
    <source>
        <dbReference type="ARBA" id="ARBA00022448"/>
    </source>
</evidence>
<evidence type="ECO:0000313" key="10">
    <source>
        <dbReference type="Proteomes" id="UP000677265"/>
    </source>
</evidence>
<evidence type="ECO:0000256" key="4">
    <source>
        <dbReference type="ARBA" id="ARBA00022692"/>
    </source>
</evidence>
<sequence length="413" mass="45379">METTKSDMTLGALFRNRVIQTILLSTFFLQIGIWVRNYSILLFVVEKTNENAVAVSLISVAEFAPIFLFSFIGGTFADRWRPKRTMIWCDFLSAISIFVVLLALVFGSWKAIFFATLVSSILSQFSQPSGMKLFKLHVREELIQMGMSIYQTLFALFMILGPVIGTFVYQRYGIDAAIAIMGVAFLLSAGILFLLPADYEVEEKAEKTTITQEMKAGFSYVLNSRPLTMLGGCFAAAGLALGLTQPLAVFLVTEKLGLPKEQLQWLMAAFGAGMILGGGLTVGLAKKTPPQILLALGMAINAIVFMMLGLSELFWLTLTVQFIAGLFMPCIHIGINTMILKNTDADFIGRVNGILNPMFMGTMVITMTASGWLKEKFSLVAMYETTALLFIIGVLFLVPLFKGAAVLKKSEEA</sequence>
<evidence type="ECO:0000256" key="5">
    <source>
        <dbReference type="ARBA" id="ARBA00022989"/>
    </source>
</evidence>
<keyword evidence="2" id="KW-0813">Transport</keyword>
<gene>
    <name evidence="9" type="ORF">KHB02_026640</name>
    <name evidence="8" type="ORF">KHB02_35170</name>
</gene>
<accession>A0A942YED6</accession>
<feature type="transmembrane region" description="Helical" evidence="7">
    <location>
        <begin position="353"/>
        <end position="373"/>
    </location>
</feature>
<feature type="transmembrane region" description="Helical" evidence="7">
    <location>
        <begin position="379"/>
        <end position="401"/>
    </location>
</feature>
<feature type="transmembrane region" description="Helical" evidence="7">
    <location>
        <begin position="265"/>
        <end position="285"/>
    </location>
</feature>
<keyword evidence="5 7" id="KW-1133">Transmembrane helix</keyword>
<dbReference type="CDD" id="cd06173">
    <property type="entry name" value="MFS_MefA_like"/>
    <property type="match status" value="1"/>
</dbReference>
<proteinExistence type="predicted"/>
<dbReference type="GO" id="GO:0022857">
    <property type="term" value="F:transmembrane transporter activity"/>
    <property type="evidence" value="ECO:0007669"/>
    <property type="project" value="InterPro"/>
</dbReference>
<evidence type="ECO:0000256" key="6">
    <source>
        <dbReference type="ARBA" id="ARBA00023136"/>
    </source>
</evidence>
<feature type="transmembrane region" description="Helical" evidence="7">
    <location>
        <begin position="51"/>
        <end position="73"/>
    </location>
</feature>
<dbReference type="Pfam" id="PF07690">
    <property type="entry name" value="MFS_1"/>
    <property type="match status" value="1"/>
</dbReference>
<dbReference type="AlphaFoldDB" id="A0A942YED6"/>
<keyword evidence="6 7" id="KW-0472">Membrane</keyword>
<dbReference type="Gene3D" id="1.20.1250.20">
    <property type="entry name" value="MFS general substrate transporter like domains"/>
    <property type="match status" value="1"/>
</dbReference>
<name>A0A942YED6_9BACI</name>
<feature type="transmembrane region" description="Helical" evidence="7">
    <location>
        <begin position="292"/>
        <end position="316"/>
    </location>
</feature>
<dbReference type="InterPro" id="IPR011701">
    <property type="entry name" value="MFS"/>
</dbReference>
<dbReference type="GO" id="GO:0005886">
    <property type="term" value="C:plasma membrane"/>
    <property type="evidence" value="ECO:0007669"/>
    <property type="project" value="UniProtKB-SubCell"/>
</dbReference>
<evidence type="ECO:0000313" key="9">
    <source>
        <dbReference type="EMBL" id="MCH6269111.1"/>
    </source>
</evidence>
<dbReference type="PANTHER" id="PTHR43266:SF8">
    <property type="entry name" value="MACROLIDE-EFFLUX PROTEIN"/>
    <property type="match status" value="1"/>
</dbReference>
<dbReference type="Proteomes" id="UP000677265">
    <property type="component" value="Unassembled WGS sequence"/>
</dbReference>
<comment type="caution">
    <text evidence="8">The sequence shown here is derived from an EMBL/GenBank/DDBJ whole genome shotgun (WGS) entry which is preliminary data.</text>
</comment>
<keyword evidence="10" id="KW-1185">Reference proteome</keyword>
<feature type="transmembrane region" description="Helical" evidence="7">
    <location>
        <begin position="149"/>
        <end position="170"/>
    </location>
</feature>
<dbReference type="RefSeq" id="WP_213146402.1">
    <property type="nucleotide sequence ID" value="NZ_JAGYPE020000079.1"/>
</dbReference>
<reference evidence="8" key="1">
    <citation type="submission" date="2021-05" db="EMBL/GenBank/DDBJ databases">
        <title>Novel Bacillus species.</title>
        <authorList>
            <person name="Liu G."/>
        </authorList>
    </citation>
    <scope>NUCLEOTIDE SEQUENCE</scope>
    <source>
        <strain evidence="8 10">FJAT-50051</strain>
    </source>
</reference>
<keyword evidence="3" id="KW-1003">Cell membrane</keyword>
<feature type="transmembrane region" description="Helical" evidence="7">
    <location>
        <begin position="322"/>
        <end position="341"/>
    </location>
</feature>
<evidence type="ECO:0000256" key="7">
    <source>
        <dbReference type="SAM" id="Phobius"/>
    </source>
</evidence>
<comment type="subcellular location">
    <subcellularLocation>
        <location evidence="1">Cell membrane</location>
        <topology evidence="1">Multi-pass membrane protein</topology>
    </subcellularLocation>
</comment>
<feature type="transmembrane region" description="Helical" evidence="7">
    <location>
        <begin position="21"/>
        <end position="45"/>
    </location>
</feature>
<evidence type="ECO:0000256" key="1">
    <source>
        <dbReference type="ARBA" id="ARBA00004651"/>
    </source>
</evidence>
<organism evidence="8">
    <name type="scientific">Neobacillus citreus</name>
    <dbReference type="NCBI Taxonomy" id="2833578"/>
    <lineage>
        <taxon>Bacteria</taxon>
        <taxon>Bacillati</taxon>
        <taxon>Bacillota</taxon>
        <taxon>Bacilli</taxon>
        <taxon>Bacillales</taxon>
        <taxon>Bacillaceae</taxon>
        <taxon>Neobacillus</taxon>
    </lineage>
</organism>
<feature type="transmembrane region" description="Helical" evidence="7">
    <location>
        <begin position="227"/>
        <end position="253"/>
    </location>
</feature>
<feature type="transmembrane region" description="Helical" evidence="7">
    <location>
        <begin position="176"/>
        <end position="195"/>
    </location>
</feature>
<dbReference type="PANTHER" id="PTHR43266">
    <property type="entry name" value="MACROLIDE-EFFLUX PROTEIN"/>
    <property type="match status" value="1"/>
</dbReference>
<dbReference type="InterPro" id="IPR036259">
    <property type="entry name" value="MFS_trans_sf"/>
</dbReference>
<feature type="transmembrane region" description="Helical" evidence="7">
    <location>
        <begin position="111"/>
        <end position="128"/>
    </location>
</feature>
<keyword evidence="4 7" id="KW-0812">Transmembrane</keyword>
<protein>
    <submittedName>
        <fullName evidence="8">MFS transporter</fullName>
    </submittedName>
</protein>
<feature type="transmembrane region" description="Helical" evidence="7">
    <location>
        <begin position="85"/>
        <end position="105"/>
    </location>
</feature>
<evidence type="ECO:0000256" key="3">
    <source>
        <dbReference type="ARBA" id="ARBA00022475"/>
    </source>
</evidence>
<dbReference type="EMBL" id="JAGYPE020000079">
    <property type="protein sequence ID" value="MCH6269111.1"/>
    <property type="molecule type" value="Genomic_DNA"/>
</dbReference>
<dbReference type="EMBL" id="JAGYPE010000007">
    <property type="protein sequence ID" value="MBS4186610.1"/>
    <property type="molecule type" value="Genomic_DNA"/>
</dbReference>